<dbReference type="InterPro" id="IPR037278">
    <property type="entry name" value="ARFGAP/RecO"/>
</dbReference>
<keyword evidence="3 7" id="KW-0227">DNA damage</keyword>
<dbReference type="NCBIfam" id="TIGR00613">
    <property type="entry name" value="reco"/>
    <property type="match status" value="1"/>
</dbReference>
<dbReference type="OrthoDB" id="9804792at2"/>
<sequence length="197" mass="22901">MNRSSSSFIEDEGYILQSIPWRETSLIIKVFSRDHGYVSIVAKGAKRPYSQLRPVLLSFQHLMLAWSNNRSDIKTLVRADLGDILLIPGDSLMCAWYMNELILYSLAGEDAHPVLFDAYSKSLECLCNKSNYKANILRRFEWILLKEIGYGIDQTEPDFNNQELEPILRLHLRKRMETMLGGRELLTKKILLNLHYY</sequence>
<dbReference type="EMBL" id="CP003805">
    <property type="protein sequence ID" value="AGF48441.1"/>
    <property type="molecule type" value="Genomic_DNA"/>
</dbReference>
<gene>
    <name evidence="7" type="primary">recO</name>
    <name evidence="9" type="ORF">CONE_0698</name>
</gene>
<dbReference type="STRING" id="1208920.CONE_0698"/>
<evidence type="ECO:0000256" key="6">
    <source>
        <dbReference type="ARBA" id="ARBA00033409"/>
    </source>
</evidence>
<dbReference type="InterPro" id="IPR042242">
    <property type="entry name" value="RecO_C"/>
</dbReference>
<dbReference type="GO" id="GO:0006310">
    <property type="term" value="P:DNA recombination"/>
    <property type="evidence" value="ECO:0007669"/>
    <property type="project" value="UniProtKB-UniRule"/>
</dbReference>
<dbReference type="PATRIC" id="fig|1208920.3.peg.431"/>
<dbReference type="SUPFAM" id="SSF50249">
    <property type="entry name" value="Nucleic acid-binding proteins"/>
    <property type="match status" value="1"/>
</dbReference>
<dbReference type="HAMAP" id="MF_00201">
    <property type="entry name" value="RecO"/>
    <property type="match status" value="1"/>
</dbReference>
<dbReference type="Gene3D" id="1.20.1440.120">
    <property type="entry name" value="Recombination protein O, C-terminal domain"/>
    <property type="match status" value="1"/>
</dbReference>
<evidence type="ECO:0000256" key="5">
    <source>
        <dbReference type="ARBA" id="ARBA00023204"/>
    </source>
</evidence>
<dbReference type="InterPro" id="IPR022572">
    <property type="entry name" value="DNA_rep/recomb_RecO_N"/>
</dbReference>
<dbReference type="GO" id="GO:0006302">
    <property type="term" value="P:double-strand break repair"/>
    <property type="evidence" value="ECO:0007669"/>
    <property type="project" value="TreeGrafter"/>
</dbReference>
<dbReference type="AlphaFoldDB" id="M1LWJ8"/>
<dbReference type="Proteomes" id="UP000011541">
    <property type="component" value="Chromosome"/>
</dbReference>
<keyword evidence="5 7" id="KW-0234">DNA repair</keyword>
<dbReference type="InterPro" id="IPR003717">
    <property type="entry name" value="RecO"/>
</dbReference>
<dbReference type="Pfam" id="PF02565">
    <property type="entry name" value="RecO_C"/>
    <property type="match status" value="1"/>
</dbReference>
<dbReference type="KEGG" id="kon:CONE_0698"/>
<evidence type="ECO:0000256" key="1">
    <source>
        <dbReference type="ARBA" id="ARBA00007452"/>
    </source>
</evidence>
<reference evidence="9 10" key="1">
    <citation type="journal article" date="2013" name="Genome Biol. Evol.">
        <title>Genome evolution and phylogenomic analysis of candidatus kinetoplastibacterium, the betaproteobacterial endosymbionts of strigomonas and angomonas.</title>
        <authorList>
            <person name="Alves J.M."/>
            <person name="Serrano M.G."/>
            <person name="Maia da Silva F."/>
            <person name="Voegtly L.J."/>
            <person name="Matveyev A.V."/>
            <person name="Teixeira M.M."/>
            <person name="Camargo E.P."/>
            <person name="Buck G.A."/>
        </authorList>
    </citation>
    <scope>NUCLEOTIDE SEQUENCE [LARGE SCALE GENOMIC DNA]</scope>
    <source>
        <strain evidence="9 10">TCC290E</strain>
    </source>
</reference>
<evidence type="ECO:0000256" key="2">
    <source>
        <dbReference type="ARBA" id="ARBA00021310"/>
    </source>
</evidence>
<protein>
    <recommendedName>
        <fullName evidence="2 7">DNA repair protein RecO</fullName>
    </recommendedName>
    <alternativeName>
        <fullName evidence="6 7">Recombination protein O</fullName>
    </alternativeName>
</protein>
<evidence type="ECO:0000313" key="9">
    <source>
        <dbReference type="EMBL" id="AGF48441.1"/>
    </source>
</evidence>
<dbReference type="InterPro" id="IPR012340">
    <property type="entry name" value="NA-bd_OB-fold"/>
</dbReference>
<evidence type="ECO:0000256" key="3">
    <source>
        <dbReference type="ARBA" id="ARBA00022763"/>
    </source>
</evidence>
<name>M1LWJ8_9PROT</name>
<keyword evidence="4 7" id="KW-0233">DNA recombination</keyword>
<evidence type="ECO:0000313" key="10">
    <source>
        <dbReference type="Proteomes" id="UP000011541"/>
    </source>
</evidence>
<evidence type="ECO:0000259" key="8">
    <source>
        <dbReference type="Pfam" id="PF11967"/>
    </source>
</evidence>
<keyword evidence="10" id="KW-1185">Reference proteome</keyword>
<evidence type="ECO:0000256" key="7">
    <source>
        <dbReference type="HAMAP-Rule" id="MF_00201"/>
    </source>
</evidence>
<comment type="function">
    <text evidence="7">Involved in DNA repair and RecF pathway recombination.</text>
</comment>
<comment type="similarity">
    <text evidence="1 7">Belongs to the RecO family.</text>
</comment>
<dbReference type="Gene3D" id="2.40.50.140">
    <property type="entry name" value="Nucleic acid-binding proteins"/>
    <property type="match status" value="1"/>
</dbReference>
<dbReference type="RefSeq" id="WP_015397127.1">
    <property type="nucleotide sequence ID" value="NC_020299.1"/>
</dbReference>
<dbReference type="SUPFAM" id="SSF57863">
    <property type="entry name" value="ArfGap/RecO-like zinc finger"/>
    <property type="match status" value="1"/>
</dbReference>
<accession>M1LWJ8</accession>
<dbReference type="PANTHER" id="PTHR33991:SF1">
    <property type="entry name" value="DNA REPAIR PROTEIN RECO"/>
    <property type="match status" value="1"/>
</dbReference>
<feature type="domain" description="DNA replication/recombination mediator RecO N-terminal" evidence="8">
    <location>
        <begin position="9"/>
        <end position="81"/>
    </location>
</feature>
<proteinExistence type="inferred from homology"/>
<evidence type="ECO:0000256" key="4">
    <source>
        <dbReference type="ARBA" id="ARBA00023172"/>
    </source>
</evidence>
<dbReference type="PANTHER" id="PTHR33991">
    <property type="entry name" value="DNA REPAIR PROTEIN RECO"/>
    <property type="match status" value="1"/>
</dbReference>
<dbReference type="HOGENOM" id="CLU_066645_2_0_4"/>
<dbReference type="eggNOG" id="COG1381">
    <property type="taxonomic scope" value="Bacteria"/>
</dbReference>
<dbReference type="GO" id="GO:0043590">
    <property type="term" value="C:bacterial nucleoid"/>
    <property type="evidence" value="ECO:0007669"/>
    <property type="project" value="TreeGrafter"/>
</dbReference>
<dbReference type="Pfam" id="PF11967">
    <property type="entry name" value="RecO_N"/>
    <property type="match status" value="1"/>
</dbReference>
<organism evidence="9 10">
    <name type="scientific">Candidatus Kinetoplastidibacterium stringomonadis TCC290E</name>
    <dbReference type="NCBI Taxonomy" id="1208920"/>
    <lineage>
        <taxon>Bacteria</taxon>
        <taxon>Pseudomonadati</taxon>
        <taxon>Pseudomonadota</taxon>
        <taxon>Betaproteobacteria</taxon>
        <taxon>Candidatus Kinetoplastidibacterium</taxon>
    </lineage>
</organism>